<feature type="region of interest" description="Disordered" evidence="2">
    <location>
        <begin position="619"/>
        <end position="703"/>
    </location>
</feature>
<gene>
    <name evidence="3" type="ORF">THITE_2110388</name>
</gene>
<dbReference type="OrthoDB" id="5236024at2759"/>
<feature type="compositionally biased region" description="Acidic residues" evidence="2">
    <location>
        <begin position="298"/>
        <end position="311"/>
    </location>
</feature>
<evidence type="ECO:0000313" key="3">
    <source>
        <dbReference type="EMBL" id="AEO64336.1"/>
    </source>
</evidence>
<dbReference type="eggNOG" id="ENOG502T58A">
    <property type="taxonomic scope" value="Eukaryota"/>
</dbReference>
<feature type="compositionally biased region" description="Basic residues" evidence="2">
    <location>
        <begin position="226"/>
        <end position="245"/>
    </location>
</feature>
<dbReference type="HOGENOM" id="CLU_385024_0_0_1"/>
<feature type="compositionally biased region" description="Low complexity" evidence="2">
    <location>
        <begin position="630"/>
        <end position="653"/>
    </location>
</feature>
<proteinExistence type="predicted"/>
<dbReference type="EMBL" id="CP003009">
    <property type="protein sequence ID" value="AEO64336.1"/>
    <property type="molecule type" value="Genomic_DNA"/>
</dbReference>
<dbReference type="Proteomes" id="UP000008181">
    <property type="component" value="Chromosome 1"/>
</dbReference>
<evidence type="ECO:0000256" key="1">
    <source>
        <dbReference type="SAM" id="Coils"/>
    </source>
</evidence>
<evidence type="ECO:0000256" key="2">
    <source>
        <dbReference type="SAM" id="MobiDB-lite"/>
    </source>
</evidence>
<feature type="compositionally biased region" description="Low complexity" evidence="2">
    <location>
        <begin position="663"/>
        <end position="672"/>
    </location>
</feature>
<accession>G2QSQ3</accession>
<reference evidence="3 4" key="1">
    <citation type="journal article" date="2011" name="Nat. Biotechnol.">
        <title>Comparative genomic analysis of the thermophilic biomass-degrading fungi Myceliophthora thermophila and Thielavia terrestris.</title>
        <authorList>
            <person name="Berka R.M."/>
            <person name="Grigoriev I.V."/>
            <person name="Otillar R."/>
            <person name="Salamov A."/>
            <person name="Grimwood J."/>
            <person name="Reid I."/>
            <person name="Ishmael N."/>
            <person name="John T."/>
            <person name="Darmond C."/>
            <person name="Moisan M.-C."/>
            <person name="Henrissat B."/>
            <person name="Coutinho P.M."/>
            <person name="Lombard V."/>
            <person name="Natvig D.O."/>
            <person name="Lindquist E."/>
            <person name="Schmutz J."/>
            <person name="Lucas S."/>
            <person name="Harris P."/>
            <person name="Powlowski J."/>
            <person name="Bellemare A."/>
            <person name="Taylor D."/>
            <person name="Butler G."/>
            <person name="de Vries R.P."/>
            <person name="Allijn I.E."/>
            <person name="van den Brink J."/>
            <person name="Ushinsky S."/>
            <person name="Storms R."/>
            <person name="Powell A.J."/>
            <person name="Paulsen I.T."/>
            <person name="Elbourne L.D.H."/>
            <person name="Baker S.E."/>
            <person name="Magnuson J."/>
            <person name="LaBoissiere S."/>
            <person name="Clutterbuck A.J."/>
            <person name="Martinez D."/>
            <person name="Wogulis M."/>
            <person name="de Leon A.L."/>
            <person name="Rey M.W."/>
            <person name="Tsang A."/>
        </authorList>
    </citation>
    <scope>NUCLEOTIDE SEQUENCE [LARGE SCALE GENOMIC DNA]</scope>
    <source>
        <strain evidence="4">ATCC 38088 / NRRL 8126</strain>
    </source>
</reference>
<dbReference type="RefSeq" id="XP_003650672.1">
    <property type="nucleotide sequence ID" value="XM_003650624.1"/>
</dbReference>
<name>G2QSQ3_THETT</name>
<feature type="compositionally biased region" description="Basic and acidic residues" evidence="2">
    <location>
        <begin position="271"/>
        <end position="285"/>
    </location>
</feature>
<sequence>MVTTRSGARRSLEDGESSSGDDTARRTAATLRPGKRAIPVASNARPPKRLQQSPGPEDDNVDAAINVTSMRRRPIEVVIGTSKGHSRMSSTDGQAISTKVPHDPSTAGVRGAQPRARRLNRHIQSIEILDEVGTPQLPATKRGNAARLEVAETPEPESRDAAHSQPHVAGRNHQEVLTGVESPDQAQGSPELQSSALKRRPAKRLANIYDIPHDEELAPPSPVVARRPRTVNRLRSWSRPRSRRAPSHDPSFGRNARLSDIREEEQPEPSVGDRDGEVMEGRERPTSGQESDGFEREEGSEEVEESEDSDGDQSLVIIPVLPYNPSMRTIPIDRVPLGKLLRLMGRRGWTGRGRRWEIELPRLSASNLWAEIPTRTRLGKGCVAALGRLKEVLDEVPNALHLPGQSRYLIQEEERLNKAMTSVDNAVAKIEAVSTEPDRPASADARIPEPLFNDLCSCVIPMLVLVLQSAFAIGVKKPDAEAGNPLPEEGVFTVATAEILQWVLEWLSNLGELLKDEVSDADQRPDPDSPAHDRDDFCCVLDVVKSRVRLAVDNFNEEEREVEEMKRKDMEIKEAKRREEEEQLAAATWQDRLFSSSIRSILDQPRPFELLWRKFNPSWSGDAAHSSQRTTTTPPSTTTNTTTPARQRSVTTGAGTGTGTGTRSGTSASASARPPPSPPRPVADAPSPSPSPPPRNYPPWDEEDTEWFLQQLVRPDRRSGYLQVCAETLQRDVDDLLAEKERLKRQGRYRSPEWRR</sequence>
<keyword evidence="4" id="KW-1185">Reference proteome</keyword>
<feature type="compositionally biased region" description="Polar residues" evidence="2">
    <location>
        <begin position="184"/>
        <end position="196"/>
    </location>
</feature>
<feature type="coiled-coil region" evidence="1">
    <location>
        <begin position="548"/>
        <end position="592"/>
    </location>
</feature>
<dbReference type="AlphaFoldDB" id="G2QSQ3"/>
<organism evidence="3 4">
    <name type="scientific">Thermothielavioides terrestris (strain ATCC 38088 / NRRL 8126)</name>
    <name type="common">Thielavia terrestris</name>
    <dbReference type="NCBI Taxonomy" id="578455"/>
    <lineage>
        <taxon>Eukaryota</taxon>
        <taxon>Fungi</taxon>
        <taxon>Dikarya</taxon>
        <taxon>Ascomycota</taxon>
        <taxon>Pezizomycotina</taxon>
        <taxon>Sordariomycetes</taxon>
        <taxon>Sordariomycetidae</taxon>
        <taxon>Sordariales</taxon>
        <taxon>Chaetomiaceae</taxon>
        <taxon>Thermothielavioides</taxon>
        <taxon>Thermothielavioides terrestris</taxon>
    </lineage>
</organism>
<evidence type="ECO:0000313" key="4">
    <source>
        <dbReference type="Proteomes" id="UP000008181"/>
    </source>
</evidence>
<feature type="region of interest" description="Disordered" evidence="2">
    <location>
        <begin position="1"/>
        <end position="115"/>
    </location>
</feature>
<keyword evidence="1" id="KW-0175">Coiled coil</keyword>
<feature type="compositionally biased region" description="Pro residues" evidence="2">
    <location>
        <begin position="673"/>
        <end position="697"/>
    </location>
</feature>
<feature type="region of interest" description="Disordered" evidence="2">
    <location>
        <begin position="134"/>
        <end position="315"/>
    </location>
</feature>
<protein>
    <submittedName>
        <fullName evidence="3">Uncharacterized protein</fullName>
    </submittedName>
</protein>
<dbReference type="GeneID" id="11515417"/>
<dbReference type="KEGG" id="ttt:THITE_2110388"/>
<feature type="compositionally biased region" description="Polar residues" evidence="2">
    <location>
        <begin position="87"/>
        <end position="97"/>
    </location>
</feature>